<feature type="domain" description="HTH iclR-type" evidence="4">
    <location>
        <begin position="1"/>
        <end position="55"/>
    </location>
</feature>
<dbReference type="InterPro" id="IPR036388">
    <property type="entry name" value="WH-like_DNA-bd_sf"/>
</dbReference>
<dbReference type="GO" id="GO:0003700">
    <property type="term" value="F:DNA-binding transcription factor activity"/>
    <property type="evidence" value="ECO:0007669"/>
    <property type="project" value="TreeGrafter"/>
</dbReference>
<evidence type="ECO:0000259" key="4">
    <source>
        <dbReference type="PROSITE" id="PS51077"/>
    </source>
</evidence>
<keyword evidence="2" id="KW-0238">DNA-binding</keyword>
<evidence type="ECO:0000313" key="6">
    <source>
        <dbReference type="EMBL" id="XCH10041.1"/>
    </source>
</evidence>
<dbReference type="Pfam" id="PF09339">
    <property type="entry name" value="HTH_IclR"/>
    <property type="match status" value="1"/>
</dbReference>
<dbReference type="PANTHER" id="PTHR30136">
    <property type="entry name" value="HELIX-TURN-HELIX TRANSCRIPTIONAL REGULATOR, ICLR FAMILY"/>
    <property type="match status" value="1"/>
</dbReference>
<dbReference type="InterPro" id="IPR036390">
    <property type="entry name" value="WH_DNA-bd_sf"/>
</dbReference>
<dbReference type="PROSITE" id="PS51078">
    <property type="entry name" value="ICLR_ED"/>
    <property type="match status" value="1"/>
</dbReference>
<reference evidence="6" key="1">
    <citation type="submission" date="2024-06" db="EMBL/GenBank/DDBJ databases">
        <title>Biodegradation of dimethachlon by Arthrobacter sp. K5: mechanistic insights and ecological implications.</title>
        <authorList>
            <person name="Hu S."/>
            <person name="Lu P."/>
        </authorList>
    </citation>
    <scope>NUCLEOTIDE SEQUENCE</scope>
    <source>
        <strain evidence="6">K5</strain>
    </source>
</reference>
<keyword evidence="1" id="KW-0805">Transcription regulation</keyword>
<dbReference type="Pfam" id="PF01614">
    <property type="entry name" value="IclR_C"/>
    <property type="match status" value="1"/>
</dbReference>
<dbReference type="Gene3D" id="1.10.10.10">
    <property type="entry name" value="Winged helix-like DNA-binding domain superfamily/Winged helix DNA-binding domain"/>
    <property type="match status" value="1"/>
</dbReference>
<dbReference type="PROSITE" id="PS51077">
    <property type="entry name" value="HTH_ICLR"/>
    <property type="match status" value="1"/>
</dbReference>
<evidence type="ECO:0000259" key="5">
    <source>
        <dbReference type="PROSITE" id="PS51078"/>
    </source>
</evidence>
<evidence type="ECO:0000256" key="3">
    <source>
        <dbReference type="ARBA" id="ARBA00023163"/>
    </source>
</evidence>
<dbReference type="AlphaFoldDB" id="A0AAU8EMD8"/>
<accession>A0AAU8EMD8</accession>
<proteinExistence type="predicted"/>
<dbReference type="EMBL" id="CP159279">
    <property type="protein sequence ID" value="XCH10041.1"/>
    <property type="molecule type" value="Genomic_DNA"/>
</dbReference>
<dbReference type="Gene3D" id="3.30.450.40">
    <property type="match status" value="1"/>
</dbReference>
<protein>
    <submittedName>
        <fullName evidence="6">IclR family transcriptional regulator</fullName>
    </submittedName>
</protein>
<dbReference type="InterPro" id="IPR014757">
    <property type="entry name" value="Tscrpt_reg_IclR_C"/>
</dbReference>
<evidence type="ECO:0000256" key="2">
    <source>
        <dbReference type="ARBA" id="ARBA00023125"/>
    </source>
</evidence>
<dbReference type="GO" id="GO:0003677">
    <property type="term" value="F:DNA binding"/>
    <property type="evidence" value="ECO:0007669"/>
    <property type="project" value="UniProtKB-KW"/>
</dbReference>
<dbReference type="InterPro" id="IPR005471">
    <property type="entry name" value="Tscrpt_reg_IclR_N"/>
</dbReference>
<gene>
    <name evidence="6" type="ORF">ABRP34_14465</name>
</gene>
<evidence type="ECO:0000256" key="1">
    <source>
        <dbReference type="ARBA" id="ARBA00023015"/>
    </source>
</evidence>
<sequence length="256" mass="27285">MIQAISAAGRSGSRLVDIAAETKLSKTTVHRLLATLSKIGWVEQDDESGTFFLGLPLVGYGSAAADRHGLLDVAEPHLLRLAELTGDTVYLSVRAGNKALCIDQAVGSFPIRTLNPRVGDRLRLGTCAGSLALLAWLGDDDIERIIRDDADHPGGNLGLESTVVRQMVDEARANGYAYFPGLLIPDSAGLGVPVLGADGDPVASLSVAAIEPRMTEPRRSQIVEWLQQEAAAFSEALIELDPRFSNSSMRRLSVNG</sequence>
<organism evidence="6">
    <name type="scientific">Arthrobacter sp. K5</name>
    <dbReference type="NCBI Taxonomy" id="2839623"/>
    <lineage>
        <taxon>Bacteria</taxon>
        <taxon>Bacillati</taxon>
        <taxon>Actinomycetota</taxon>
        <taxon>Actinomycetes</taxon>
        <taxon>Micrococcales</taxon>
        <taxon>Micrococcaceae</taxon>
        <taxon>Arthrobacter</taxon>
    </lineage>
</organism>
<dbReference type="PANTHER" id="PTHR30136:SF39">
    <property type="entry name" value="TRANSCRIPTIONAL REGULATORY PROTEIN"/>
    <property type="match status" value="1"/>
</dbReference>
<dbReference type="RefSeq" id="WP_353710714.1">
    <property type="nucleotide sequence ID" value="NZ_CP159279.1"/>
</dbReference>
<dbReference type="InterPro" id="IPR029016">
    <property type="entry name" value="GAF-like_dom_sf"/>
</dbReference>
<dbReference type="SUPFAM" id="SSF55781">
    <property type="entry name" value="GAF domain-like"/>
    <property type="match status" value="1"/>
</dbReference>
<name>A0AAU8EMD8_9MICC</name>
<feature type="domain" description="IclR-ED" evidence="5">
    <location>
        <begin position="56"/>
        <end position="239"/>
    </location>
</feature>
<dbReference type="SUPFAM" id="SSF46785">
    <property type="entry name" value="Winged helix' DNA-binding domain"/>
    <property type="match status" value="1"/>
</dbReference>
<dbReference type="GO" id="GO:0045892">
    <property type="term" value="P:negative regulation of DNA-templated transcription"/>
    <property type="evidence" value="ECO:0007669"/>
    <property type="project" value="TreeGrafter"/>
</dbReference>
<keyword evidence="3" id="KW-0804">Transcription</keyword>
<dbReference type="InterPro" id="IPR050707">
    <property type="entry name" value="HTH_MetabolicPath_Reg"/>
</dbReference>
<dbReference type="SMART" id="SM00346">
    <property type="entry name" value="HTH_ICLR"/>
    <property type="match status" value="1"/>
</dbReference>